<gene>
    <name evidence="1" type="ORF">DAVIS_01446</name>
</gene>
<comment type="caution">
    <text evidence="1">The sequence shown here is derived from an EMBL/GenBank/DDBJ whole genome shotgun (WGS) entry which is preliminary data.</text>
</comment>
<protein>
    <submittedName>
        <fullName evidence="1">Uncharacterized protein</fullName>
    </submittedName>
</protein>
<organism evidence="1 2">
    <name type="scientific">Mycobacterium marinum</name>
    <dbReference type="NCBI Taxonomy" id="1781"/>
    <lineage>
        <taxon>Bacteria</taxon>
        <taxon>Bacillati</taxon>
        <taxon>Actinomycetota</taxon>
        <taxon>Actinomycetes</taxon>
        <taxon>Mycobacteriales</taxon>
        <taxon>Mycobacteriaceae</taxon>
        <taxon>Mycobacterium</taxon>
        <taxon>Mycobacterium ulcerans group</taxon>
    </lineage>
</organism>
<dbReference type="Proteomes" id="UP000257451">
    <property type="component" value="Unassembled WGS sequence"/>
</dbReference>
<evidence type="ECO:0000313" key="2">
    <source>
        <dbReference type="Proteomes" id="UP000257451"/>
    </source>
</evidence>
<sequence length="117" mass="11176">MAPMGWRGPGKPVGLAEFCGVTVAPAAPARSVNPVAPAGRRGCSAMAVPVGPGGRPGLPVPAVSVGPAAPADGCTATVEPGELAVRARSTGVLEVPAGGPGCWVPAGPVVPGDRGLV</sequence>
<reference evidence="1 2" key="1">
    <citation type="journal article" date="2018" name="Sci. Rep.">
        <title>Extensive genomic diversity among Mycobacterium marinum strains revealed by whole genome sequencing.</title>
        <authorList>
            <person name="Das S."/>
            <person name="Pettersson B.M."/>
            <person name="Behra P.R."/>
            <person name="Mallick A."/>
            <person name="Cheramie M."/>
            <person name="Ramesh M."/>
            <person name="Shirreff L."/>
            <person name="DuCote T."/>
            <person name="Dasgupta S."/>
            <person name="Ennis D.G."/>
            <person name="Kirsebom L.A."/>
        </authorList>
    </citation>
    <scope>NUCLEOTIDE SEQUENCE [LARGE SCALE GENOMIC DNA]</scope>
    <source>
        <strain evidence="1 2">Davis1</strain>
    </source>
</reference>
<dbReference type="EMBL" id="PEDF01000037">
    <property type="protein sequence ID" value="RFZ44918.1"/>
    <property type="molecule type" value="Genomic_DNA"/>
</dbReference>
<evidence type="ECO:0000313" key="1">
    <source>
        <dbReference type="EMBL" id="RFZ44918.1"/>
    </source>
</evidence>
<accession>A0A3E2MZA5</accession>
<proteinExistence type="predicted"/>
<dbReference type="AlphaFoldDB" id="A0A3E2MZA5"/>
<name>A0A3E2MZA5_MYCMR</name>